<sequence>MKPKKVTIEGEKNERLKAFCDAVITHAAAMMTEDAGAPVEMVLDRILTFAGAQVSKIEGSPRAAAVFREVADQIDAGLFHSVTGETKNPRKGH</sequence>
<protein>
    <submittedName>
        <fullName evidence="1">Uncharacterized protein</fullName>
    </submittedName>
</protein>
<reference evidence="1 2" key="1">
    <citation type="submission" date="2019-12" db="EMBL/GenBank/DDBJ databases">
        <title>Whole-genome sequencing of Allorhizobium vitis.</title>
        <authorList>
            <person name="Gan H.M."/>
            <person name="Szegedi E."/>
            <person name="Burr T."/>
            <person name="Savka M.A."/>
        </authorList>
    </citation>
    <scope>NUCLEOTIDE SEQUENCE [LARGE SCALE GENOMIC DNA]</scope>
    <source>
        <strain evidence="1 2">CG989</strain>
    </source>
</reference>
<dbReference type="EMBL" id="WPHM01000011">
    <property type="protein sequence ID" value="MUZ59549.1"/>
    <property type="molecule type" value="Genomic_DNA"/>
</dbReference>
<evidence type="ECO:0000313" key="2">
    <source>
        <dbReference type="Proteomes" id="UP000436692"/>
    </source>
</evidence>
<dbReference type="AlphaFoldDB" id="A0AAE4WFQ6"/>
<proteinExistence type="predicted"/>
<comment type="caution">
    <text evidence="1">The sequence shown here is derived from an EMBL/GenBank/DDBJ whole genome shotgun (WGS) entry which is preliminary data.</text>
</comment>
<dbReference type="Proteomes" id="UP000436692">
    <property type="component" value="Unassembled WGS sequence"/>
</dbReference>
<name>A0AAE4WFQ6_AGRVI</name>
<dbReference type="RefSeq" id="WP_156548705.1">
    <property type="nucleotide sequence ID" value="NZ_JABAEJ010000006.1"/>
</dbReference>
<accession>A0AAE4WFQ6</accession>
<gene>
    <name evidence="1" type="ORF">GOZ95_19075</name>
</gene>
<organism evidence="1 2">
    <name type="scientific">Agrobacterium vitis</name>
    <name type="common">Rhizobium vitis</name>
    <dbReference type="NCBI Taxonomy" id="373"/>
    <lineage>
        <taxon>Bacteria</taxon>
        <taxon>Pseudomonadati</taxon>
        <taxon>Pseudomonadota</taxon>
        <taxon>Alphaproteobacteria</taxon>
        <taxon>Hyphomicrobiales</taxon>
        <taxon>Rhizobiaceae</taxon>
        <taxon>Rhizobium/Agrobacterium group</taxon>
        <taxon>Agrobacterium</taxon>
    </lineage>
</organism>
<evidence type="ECO:0000313" key="1">
    <source>
        <dbReference type="EMBL" id="MUZ59549.1"/>
    </source>
</evidence>